<organism evidence="1 2">
    <name type="scientific">Blepharisma stoltei</name>
    <dbReference type="NCBI Taxonomy" id="1481888"/>
    <lineage>
        <taxon>Eukaryota</taxon>
        <taxon>Sar</taxon>
        <taxon>Alveolata</taxon>
        <taxon>Ciliophora</taxon>
        <taxon>Postciliodesmatophora</taxon>
        <taxon>Heterotrichea</taxon>
        <taxon>Heterotrichida</taxon>
        <taxon>Blepharismidae</taxon>
        <taxon>Blepharisma</taxon>
    </lineage>
</organism>
<gene>
    <name evidence="1" type="ORF">BSTOLATCC_MIC11772</name>
</gene>
<comment type="caution">
    <text evidence="1">The sequence shown here is derived from an EMBL/GenBank/DDBJ whole genome shotgun (WGS) entry which is preliminary data.</text>
</comment>
<proteinExistence type="predicted"/>
<accession>A0AAU9IJX6</accession>
<sequence>MLFSVDLDSFSIISYEFNLVRKILINTERLYIIECKMGFIYESEAEDAYDWKKIAKSGLHNNPLQVSCTYKGGICIGCVQDHRYNYWKFSLDIKKVVELL</sequence>
<dbReference type="AlphaFoldDB" id="A0AAU9IJX6"/>
<protein>
    <submittedName>
        <fullName evidence="1">Uncharacterized protein</fullName>
    </submittedName>
</protein>
<dbReference type="Proteomes" id="UP001162131">
    <property type="component" value="Unassembled WGS sequence"/>
</dbReference>
<evidence type="ECO:0000313" key="2">
    <source>
        <dbReference type="Proteomes" id="UP001162131"/>
    </source>
</evidence>
<name>A0AAU9IJX6_9CILI</name>
<reference evidence="1" key="1">
    <citation type="submission" date="2021-09" db="EMBL/GenBank/DDBJ databases">
        <authorList>
            <consortium name="AG Swart"/>
            <person name="Singh M."/>
            <person name="Singh A."/>
            <person name="Seah K."/>
            <person name="Emmerich C."/>
        </authorList>
    </citation>
    <scope>NUCLEOTIDE SEQUENCE</scope>
    <source>
        <strain evidence="1">ATCC30299</strain>
    </source>
</reference>
<dbReference type="EMBL" id="CAJZBQ010000012">
    <property type="protein sequence ID" value="CAG9314777.1"/>
    <property type="molecule type" value="Genomic_DNA"/>
</dbReference>
<evidence type="ECO:0000313" key="1">
    <source>
        <dbReference type="EMBL" id="CAG9314777.1"/>
    </source>
</evidence>
<keyword evidence="2" id="KW-1185">Reference proteome</keyword>